<dbReference type="EMBL" id="WMIB01000003">
    <property type="protein sequence ID" value="MTH52838.1"/>
    <property type="molecule type" value="Genomic_DNA"/>
</dbReference>
<dbReference type="PANTHER" id="PTHR36115:SF9">
    <property type="entry name" value="LMO1584 PROTEIN"/>
    <property type="match status" value="1"/>
</dbReference>
<name>A0A7X2S419_9BACI</name>
<feature type="transmembrane region" description="Helical" evidence="6">
    <location>
        <begin position="33"/>
        <end position="59"/>
    </location>
</feature>
<keyword evidence="3 6" id="KW-0812">Transmembrane</keyword>
<keyword evidence="5 6" id="KW-0472">Membrane</keyword>
<keyword evidence="2" id="KW-1003">Cell membrane</keyword>
<evidence type="ECO:0000313" key="9">
    <source>
        <dbReference type="Proteomes" id="UP000434639"/>
    </source>
</evidence>
<dbReference type="InterPro" id="IPR010432">
    <property type="entry name" value="RDD"/>
</dbReference>
<gene>
    <name evidence="8" type="ORF">GKZ89_05400</name>
</gene>
<organism evidence="8 9">
    <name type="scientific">Metabacillus mangrovi</name>
    <dbReference type="NCBI Taxonomy" id="1491830"/>
    <lineage>
        <taxon>Bacteria</taxon>
        <taxon>Bacillati</taxon>
        <taxon>Bacillota</taxon>
        <taxon>Bacilli</taxon>
        <taxon>Bacillales</taxon>
        <taxon>Bacillaceae</taxon>
        <taxon>Metabacillus</taxon>
    </lineage>
</organism>
<dbReference type="InterPro" id="IPR051791">
    <property type="entry name" value="Pra-immunoreactive"/>
</dbReference>
<keyword evidence="9" id="KW-1185">Reference proteome</keyword>
<evidence type="ECO:0000256" key="4">
    <source>
        <dbReference type="ARBA" id="ARBA00022989"/>
    </source>
</evidence>
<accession>A0A7X2S419</accession>
<dbReference type="Pfam" id="PF06271">
    <property type="entry name" value="RDD"/>
    <property type="match status" value="1"/>
</dbReference>
<dbReference type="OrthoDB" id="9793824at2"/>
<sequence>MDTTYNDQTGQPSIQMPEAVRSEPAYGGFWIRFWAYLADLAVIAGINAILINPIFIFSGTDGGTSMFSPKPLLELLIFFLYFVLMTRFFSQTLGKMIFGIRVVSINEETPLTWGTILFRELVGRFISKTIWLGYVAAGFTPKKQALHDLFADTAVIHENMYRKRKTSER</sequence>
<dbReference type="GO" id="GO:0005886">
    <property type="term" value="C:plasma membrane"/>
    <property type="evidence" value="ECO:0007669"/>
    <property type="project" value="UniProtKB-SubCell"/>
</dbReference>
<feature type="domain" description="RDD" evidence="7">
    <location>
        <begin position="26"/>
        <end position="151"/>
    </location>
</feature>
<evidence type="ECO:0000256" key="3">
    <source>
        <dbReference type="ARBA" id="ARBA00022692"/>
    </source>
</evidence>
<comment type="subcellular location">
    <subcellularLocation>
        <location evidence="1">Cell membrane</location>
        <topology evidence="1">Multi-pass membrane protein</topology>
    </subcellularLocation>
</comment>
<feature type="transmembrane region" description="Helical" evidence="6">
    <location>
        <begin position="71"/>
        <end position="89"/>
    </location>
</feature>
<dbReference type="AlphaFoldDB" id="A0A7X2S419"/>
<dbReference type="PANTHER" id="PTHR36115">
    <property type="entry name" value="PROLINE-RICH ANTIGEN HOMOLOG-RELATED"/>
    <property type="match status" value="1"/>
</dbReference>
<dbReference type="RefSeq" id="WP_155111380.1">
    <property type="nucleotide sequence ID" value="NZ_WMIB01000003.1"/>
</dbReference>
<proteinExistence type="predicted"/>
<evidence type="ECO:0000313" key="8">
    <source>
        <dbReference type="EMBL" id="MTH52838.1"/>
    </source>
</evidence>
<evidence type="ECO:0000259" key="7">
    <source>
        <dbReference type="Pfam" id="PF06271"/>
    </source>
</evidence>
<comment type="caution">
    <text evidence="8">The sequence shown here is derived from an EMBL/GenBank/DDBJ whole genome shotgun (WGS) entry which is preliminary data.</text>
</comment>
<reference evidence="8 9" key="1">
    <citation type="journal article" date="2017" name="Int. J. Syst. Evol. Microbiol.">
        <title>Bacillus mangrovi sp. nov., isolated from a sediment sample from a mangrove forest.</title>
        <authorList>
            <person name="Gupta V."/>
            <person name="Singh P.K."/>
            <person name="Korpole S."/>
            <person name="Tanuku N.R.S."/>
            <person name="Pinnaka A.K."/>
        </authorList>
    </citation>
    <scope>NUCLEOTIDE SEQUENCE [LARGE SCALE GENOMIC DNA]</scope>
    <source>
        <strain evidence="8 9">KCTC 33872</strain>
    </source>
</reference>
<protein>
    <submittedName>
        <fullName evidence="8">RDD family protein</fullName>
    </submittedName>
</protein>
<evidence type="ECO:0000256" key="2">
    <source>
        <dbReference type="ARBA" id="ARBA00022475"/>
    </source>
</evidence>
<evidence type="ECO:0000256" key="1">
    <source>
        <dbReference type="ARBA" id="ARBA00004651"/>
    </source>
</evidence>
<evidence type="ECO:0000256" key="6">
    <source>
        <dbReference type="SAM" id="Phobius"/>
    </source>
</evidence>
<keyword evidence="4 6" id="KW-1133">Transmembrane helix</keyword>
<evidence type="ECO:0000256" key="5">
    <source>
        <dbReference type="ARBA" id="ARBA00023136"/>
    </source>
</evidence>
<dbReference type="Proteomes" id="UP000434639">
    <property type="component" value="Unassembled WGS sequence"/>
</dbReference>